<evidence type="ECO:0000313" key="1">
    <source>
        <dbReference type="EMBL" id="SJL04978.1"/>
    </source>
</evidence>
<dbReference type="OrthoDB" id="10522389at2759"/>
<gene>
    <name evidence="1" type="ORF">ARMOST_08349</name>
</gene>
<proteinExistence type="predicted"/>
<dbReference type="Proteomes" id="UP000219338">
    <property type="component" value="Unassembled WGS sequence"/>
</dbReference>
<accession>A0A284R8E7</accession>
<dbReference type="EMBL" id="FUEG01000005">
    <property type="protein sequence ID" value="SJL04978.1"/>
    <property type="molecule type" value="Genomic_DNA"/>
</dbReference>
<keyword evidence="2" id="KW-1185">Reference proteome</keyword>
<reference evidence="2" key="1">
    <citation type="journal article" date="2017" name="Nat. Ecol. Evol.">
        <title>Genome expansion and lineage-specific genetic innovations in the forest pathogenic fungi Armillaria.</title>
        <authorList>
            <person name="Sipos G."/>
            <person name="Prasanna A.N."/>
            <person name="Walter M.C."/>
            <person name="O'Connor E."/>
            <person name="Balint B."/>
            <person name="Krizsan K."/>
            <person name="Kiss B."/>
            <person name="Hess J."/>
            <person name="Varga T."/>
            <person name="Slot J."/>
            <person name="Riley R."/>
            <person name="Boka B."/>
            <person name="Rigling D."/>
            <person name="Barry K."/>
            <person name="Lee J."/>
            <person name="Mihaltcheva S."/>
            <person name="LaButti K."/>
            <person name="Lipzen A."/>
            <person name="Waldron R."/>
            <person name="Moloney N.M."/>
            <person name="Sperisen C."/>
            <person name="Kredics L."/>
            <person name="Vagvoelgyi C."/>
            <person name="Patrignani A."/>
            <person name="Fitzpatrick D."/>
            <person name="Nagy I."/>
            <person name="Doyle S."/>
            <person name="Anderson J.B."/>
            <person name="Grigoriev I.V."/>
            <person name="Gueldener U."/>
            <person name="Muensterkoetter M."/>
            <person name="Nagy L.G."/>
        </authorList>
    </citation>
    <scope>NUCLEOTIDE SEQUENCE [LARGE SCALE GENOMIC DNA]</scope>
    <source>
        <strain evidence="2">C18/9</strain>
    </source>
</reference>
<sequence>MFGTMRRPEPTAKKGKDPYNYEETMLNARVRRTYEDEDTIHDANMVDKSGKMSTCCLSFRHDICRANVPELAVADSAVSASLLFELVLVQCAIANGSSVDAIAPSPLSPSIAFVPATTNVWVKGYQPVPKPDDCARRCSRKMLDRILAAYREKRLESGSIAWVGIRYYVMRRRESRTHTAPSRISRF</sequence>
<name>A0A284R8E7_ARMOS</name>
<dbReference type="AlphaFoldDB" id="A0A284R8E7"/>
<organism evidence="1 2">
    <name type="scientific">Armillaria ostoyae</name>
    <name type="common">Armillaria root rot fungus</name>
    <dbReference type="NCBI Taxonomy" id="47428"/>
    <lineage>
        <taxon>Eukaryota</taxon>
        <taxon>Fungi</taxon>
        <taxon>Dikarya</taxon>
        <taxon>Basidiomycota</taxon>
        <taxon>Agaricomycotina</taxon>
        <taxon>Agaricomycetes</taxon>
        <taxon>Agaricomycetidae</taxon>
        <taxon>Agaricales</taxon>
        <taxon>Marasmiineae</taxon>
        <taxon>Physalacriaceae</taxon>
        <taxon>Armillaria</taxon>
    </lineage>
</organism>
<evidence type="ECO:0000313" key="2">
    <source>
        <dbReference type="Proteomes" id="UP000219338"/>
    </source>
</evidence>
<protein>
    <submittedName>
        <fullName evidence="1">Uncharacterized protein</fullName>
    </submittedName>
</protein>